<organism evidence="1 2">
    <name type="scientific">Zoarces viviparus</name>
    <name type="common">Viviparous eelpout</name>
    <name type="synonym">Blennius viviparus</name>
    <dbReference type="NCBI Taxonomy" id="48416"/>
    <lineage>
        <taxon>Eukaryota</taxon>
        <taxon>Metazoa</taxon>
        <taxon>Chordata</taxon>
        <taxon>Craniata</taxon>
        <taxon>Vertebrata</taxon>
        <taxon>Euteleostomi</taxon>
        <taxon>Actinopterygii</taxon>
        <taxon>Neopterygii</taxon>
        <taxon>Teleostei</taxon>
        <taxon>Neoteleostei</taxon>
        <taxon>Acanthomorphata</taxon>
        <taxon>Eupercaria</taxon>
        <taxon>Perciformes</taxon>
        <taxon>Cottioidei</taxon>
        <taxon>Zoarcales</taxon>
        <taxon>Zoarcidae</taxon>
        <taxon>Zoarcinae</taxon>
        <taxon>Zoarces</taxon>
    </lineage>
</organism>
<dbReference type="Proteomes" id="UP001488805">
    <property type="component" value="Unassembled WGS sequence"/>
</dbReference>
<reference evidence="1 2" key="1">
    <citation type="journal article" date="2024" name="Genome Biol. Evol.">
        <title>Chromosome-level genome assembly of the viviparous eelpout Zoarces viviparus.</title>
        <authorList>
            <person name="Fuhrmann N."/>
            <person name="Brasseur M.V."/>
            <person name="Bakowski C.E."/>
            <person name="Podsiadlowski L."/>
            <person name="Prost S."/>
            <person name="Krehenwinkel H."/>
            <person name="Mayer C."/>
        </authorList>
    </citation>
    <scope>NUCLEOTIDE SEQUENCE [LARGE SCALE GENOMIC DNA]</scope>
    <source>
        <strain evidence="1">NO-MEL_2022_Ind0_liver</strain>
    </source>
</reference>
<comment type="caution">
    <text evidence="1">The sequence shown here is derived from an EMBL/GenBank/DDBJ whole genome shotgun (WGS) entry which is preliminary data.</text>
</comment>
<proteinExistence type="predicted"/>
<evidence type="ECO:0000313" key="2">
    <source>
        <dbReference type="Proteomes" id="UP001488805"/>
    </source>
</evidence>
<accession>A0AAW1G2M6</accession>
<gene>
    <name evidence="1" type="ORF">VZT92_001567</name>
</gene>
<sequence length="77" mass="8230">MVQSGAYINQLCVSPKVAAEVLRSRCSCRGSEQHRPLQEAALTWPSPSRQSCPTGLKGGKGNPLIKMSLLPLTSLPP</sequence>
<name>A0AAW1G2M6_ZOAVI</name>
<evidence type="ECO:0000313" key="1">
    <source>
        <dbReference type="EMBL" id="KAK9541532.1"/>
    </source>
</evidence>
<protein>
    <submittedName>
        <fullName evidence="1">Uncharacterized protein</fullName>
    </submittedName>
</protein>
<dbReference type="AlphaFoldDB" id="A0AAW1G2M6"/>
<keyword evidence="2" id="KW-1185">Reference proteome</keyword>
<dbReference type="EMBL" id="JBCEZU010000002">
    <property type="protein sequence ID" value="KAK9541532.1"/>
    <property type="molecule type" value="Genomic_DNA"/>
</dbReference>